<sequence>MTKQSVLIIILPVLLLGGCQSVPNLQKLTEVLPANCFLPEESVSQFLEDQHIYITADTATRKQMLNATKATPERLANLLSTPGNDQASLEKSLSLFNQLPLLPNESCTADRYLYLRLRQTQAHLTVIEELRSVTARLDIAKATIETQQQQIDALTQIEQAITRQREEP</sequence>
<evidence type="ECO:0000313" key="3">
    <source>
        <dbReference type="Proteomes" id="UP000198623"/>
    </source>
</evidence>
<evidence type="ECO:0000313" key="2">
    <source>
        <dbReference type="EMBL" id="SFG08116.1"/>
    </source>
</evidence>
<dbReference type="OrthoDB" id="6121584at2"/>
<dbReference type="SUPFAM" id="SSF56954">
    <property type="entry name" value="Outer membrane efflux proteins (OEP)"/>
    <property type="match status" value="1"/>
</dbReference>
<protein>
    <recommendedName>
        <fullName evidence="4">YfhG lipoprotein</fullName>
    </recommendedName>
</protein>
<keyword evidence="3" id="KW-1185">Reference proteome</keyword>
<gene>
    <name evidence="2" type="ORF">SAMN05216175_103154</name>
</gene>
<evidence type="ECO:0008006" key="4">
    <source>
        <dbReference type="Google" id="ProtNLM"/>
    </source>
</evidence>
<organism evidence="2 3">
    <name type="scientific">Neptunomonas qingdaonensis</name>
    <dbReference type="NCBI Taxonomy" id="1045558"/>
    <lineage>
        <taxon>Bacteria</taxon>
        <taxon>Pseudomonadati</taxon>
        <taxon>Pseudomonadota</taxon>
        <taxon>Gammaproteobacteria</taxon>
        <taxon>Oceanospirillales</taxon>
        <taxon>Oceanospirillaceae</taxon>
        <taxon>Neptunomonas</taxon>
    </lineage>
</organism>
<dbReference type="Proteomes" id="UP000198623">
    <property type="component" value="Unassembled WGS sequence"/>
</dbReference>
<accession>A0A1I2P3D5</accession>
<dbReference type="STRING" id="1045558.SAMN05216175_103154"/>
<proteinExistence type="predicted"/>
<reference evidence="3" key="1">
    <citation type="submission" date="2016-10" db="EMBL/GenBank/DDBJ databases">
        <authorList>
            <person name="Varghese N."/>
            <person name="Submissions S."/>
        </authorList>
    </citation>
    <scope>NUCLEOTIDE SEQUENCE [LARGE SCALE GENOMIC DNA]</scope>
    <source>
        <strain evidence="3">CGMCC 1.10971</strain>
    </source>
</reference>
<evidence type="ECO:0000256" key="1">
    <source>
        <dbReference type="SAM" id="Coils"/>
    </source>
</evidence>
<feature type="coiled-coil region" evidence="1">
    <location>
        <begin position="130"/>
        <end position="157"/>
    </location>
</feature>
<name>A0A1I2P3D5_9GAMM</name>
<dbReference type="AlphaFoldDB" id="A0A1I2P3D5"/>
<dbReference type="RefSeq" id="WP_090725657.1">
    <property type="nucleotide sequence ID" value="NZ_FOOU01000003.1"/>
</dbReference>
<keyword evidence="1" id="KW-0175">Coiled coil</keyword>
<dbReference type="PROSITE" id="PS51257">
    <property type="entry name" value="PROKAR_LIPOPROTEIN"/>
    <property type="match status" value="1"/>
</dbReference>
<dbReference type="EMBL" id="FOOU01000003">
    <property type="protein sequence ID" value="SFG08116.1"/>
    <property type="molecule type" value="Genomic_DNA"/>
</dbReference>